<dbReference type="AlphaFoldDB" id="A0AAJ2DN39"/>
<dbReference type="InterPro" id="IPR051263">
    <property type="entry name" value="C-type_cytochrome_biogenesis"/>
</dbReference>
<dbReference type="Proteomes" id="UP001248134">
    <property type="component" value="Unassembled WGS sequence"/>
</dbReference>
<evidence type="ECO:0000256" key="1">
    <source>
        <dbReference type="ARBA" id="ARBA00022748"/>
    </source>
</evidence>
<keyword evidence="2" id="KW-0802">TPR repeat</keyword>
<organism evidence="4 5">
    <name type="scientific">Bacillus pseudomycoides</name>
    <dbReference type="NCBI Taxonomy" id="64104"/>
    <lineage>
        <taxon>Bacteria</taxon>
        <taxon>Bacillati</taxon>
        <taxon>Bacillota</taxon>
        <taxon>Bacilli</taxon>
        <taxon>Bacillales</taxon>
        <taxon>Bacillaceae</taxon>
        <taxon>Bacillus</taxon>
        <taxon>Bacillus cereus group</taxon>
    </lineage>
</organism>
<evidence type="ECO:0000256" key="3">
    <source>
        <dbReference type="SAM" id="Phobius"/>
    </source>
</evidence>
<evidence type="ECO:0000313" key="5">
    <source>
        <dbReference type="Proteomes" id="UP001248134"/>
    </source>
</evidence>
<sequence>MSQVMEDNLRRIHYLLKVSDADRAMKEAEMLIKEDPADACGYLCLSYVYFHGFSDNENASKYLEEALKLDHLNEQVLSVGLDIFSGQNNHKRIRELAEIGIKNHPENGKYYFYMGEAVRCFERINNSLVYFEKAMELEPENEVYVGKYAYILFTSFPKRQGEALKAEKRALELNPENTTNLVLFAVAATHKGNFKKARMLAEVAMQLDPNDKEAYMIYKKTIGTKNKFCDFTARLAHVLGLPISKFCSLFTFVYFKNKNIYYFLYFLSIFGWVILPVYLTGWYAGSVYIVFLMMFFISSKIQQNIYKEVGLGTSFDAKDNLRSNKFSREQETTKMARTVEKVEPTKKLSPEEIEAQVTSFGSKGAVFEKQPIEEVARKPQLSSEEHKEIQSYSNIKSPRYNKWYICLLIILSLILVFRVGKLYNSNHNEDKNTVPSNSEEERKDYNFNLKEDKNAVPNNSEEERKSIVVSKDKISKEEKMEQIYLASSTLYLLETSDFSENSLRQFVMDNYVSVVMEKAGQPSIQKLKSENLARIYKEGTNTYLLVKSDDSTFILEISEKKINRIYGENWDNSEQEIKIYHELLNKFKMESVQQE</sequence>
<accession>A0AAJ2DN39</accession>
<dbReference type="PANTHER" id="PTHR47870">
    <property type="entry name" value="CYTOCHROME C-TYPE BIOGENESIS PROTEIN CCMH"/>
    <property type="match status" value="1"/>
</dbReference>
<proteinExistence type="predicted"/>
<evidence type="ECO:0000313" key="4">
    <source>
        <dbReference type="EMBL" id="MDR4326998.1"/>
    </source>
</evidence>
<dbReference type="EMBL" id="VLYX01000012">
    <property type="protein sequence ID" value="MDR4326998.1"/>
    <property type="molecule type" value="Genomic_DNA"/>
</dbReference>
<dbReference type="PANTHER" id="PTHR47870:SF1">
    <property type="entry name" value="CYTOCHROME C-TYPE BIOGENESIS PROTEIN CCMH"/>
    <property type="match status" value="1"/>
</dbReference>
<dbReference type="GO" id="GO:0017004">
    <property type="term" value="P:cytochrome complex assembly"/>
    <property type="evidence" value="ECO:0007669"/>
    <property type="project" value="UniProtKB-KW"/>
</dbReference>
<comment type="caution">
    <text evidence="4">The sequence shown here is derived from an EMBL/GenBank/DDBJ whole genome shotgun (WGS) entry which is preliminary data.</text>
</comment>
<keyword evidence="3" id="KW-1133">Transmembrane helix</keyword>
<evidence type="ECO:0008006" key="6">
    <source>
        <dbReference type="Google" id="ProtNLM"/>
    </source>
</evidence>
<dbReference type="Gene3D" id="1.25.40.10">
    <property type="entry name" value="Tetratricopeptide repeat domain"/>
    <property type="match status" value="2"/>
</dbReference>
<feature type="repeat" description="TPR" evidence="2">
    <location>
        <begin position="108"/>
        <end position="141"/>
    </location>
</feature>
<reference evidence="4" key="1">
    <citation type="submission" date="2019-07" db="EMBL/GenBank/DDBJ databases">
        <title>Phylogenomic Reclassification of ATCC Bacillus Strains and Various Taxa within the Genus Bacillus.</title>
        <authorList>
            <person name="Riojas M.A."/>
            <person name="Frank A.M."/>
            <person name="Fenn S.L."/>
            <person name="King S.P."/>
            <person name="Brower S.M."/>
            <person name="Hazbon M.H."/>
        </authorList>
    </citation>
    <scope>NUCLEOTIDE SEQUENCE</scope>
    <source>
        <strain evidence="4">NR-12239</strain>
    </source>
</reference>
<dbReference type="InterPro" id="IPR019734">
    <property type="entry name" value="TPR_rpt"/>
</dbReference>
<keyword evidence="1" id="KW-0201">Cytochrome c-type biogenesis</keyword>
<keyword evidence="3" id="KW-0472">Membrane</keyword>
<gene>
    <name evidence="4" type="ORF">FOS08_13995</name>
</gene>
<name>A0AAJ2DN39_9BACI</name>
<dbReference type="InterPro" id="IPR011990">
    <property type="entry name" value="TPR-like_helical_dom_sf"/>
</dbReference>
<protein>
    <recommendedName>
        <fullName evidence="6">Tetratricopeptide repeat protein</fullName>
    </recommendedName>
</protein>
<evidence type="ECO:0000256" key="2">
    <source>
        <dbReference type="PROSITE-ProRule" id="PRU00339"/>
    </source>
</evidence>
<feature type="transmembrane region" description="Helical" evidence="3">
    <location>
        <begin position="403"/>
        <end position="423"/>
    </location>
</feature>
<dbReference type="PROSITE" id="PS50005">
    <property type="entry name" value="TPR"/>
    <property type="match status" value="1"/>
</dbReference>
<keyword evidence="3" id="KW-0812">Transmembrane</keyword>
<dbReference type="SUPFAM" id="SSF48452">
    <property type="entry name" value="TPR-like"/>
    <property type="match status" value="1"/>
</dbReference>
<dbReference type="RefSeq" id="WP_097787321.1">
    <property type="nucleotide sequence ID" value="NZ_NUBP01000001.1"/>
</dbReference>
<feature type="transmembrane region" description="Helical" evidence="3">
    <location>
        <begin position="235"/>
        <end position="255"/>
    </location>
</feature>